<evidence type="ECO:0000256" key="1">
    <source>
        <dbReference type="ARBA" id="ARBA00000642"/>
    </source>
</evidence>
<comment type="similarity">
    <text evidence="3 13 16">Belongs to the phosphoglycerate kinase family.</text>
</comment>
<dbReference type="GO" id="GO:0043531">
    <property type="term" value="F:ADP binding"/>
    <property type="evidence" value="ECO:0007669"/>
    <property type="project" value="TreeGrafter"/>
</dbReference>
<dbReference type="GO" id="GO:0005524">
    <property type="term" value="F:ATP binding"/>
    <property type="evidence" value="ECO:0007669"/>
    <property type="project" value="UniProtKB-KW"/>
</dbReference>
<keyword evidence="10 13" id="KW-0418">Kinase</keyword>
<dbReference type="GO" id="GO:0005829">
    <property type="term" value="C:cytosol"/>
    <property type="evidence" value="ECO:0007669"/>
    <property type="project" value="TreeGrafter"/>
</dbReference>
<dbReference type="PIRSF" id="PIRSF000724">
    <property type="entry name" value="Pgk"/>
    <property type="match status" value="1"/>
</dbReference>
<evidence type="ECO:0000256" key="13">
    <source>
        <dbReference type="HAMAP-Rule" id="MF_00145"/>
    </source>
</evidence>
<evidence type="ECO:0000256" key="4">
    <source>
        <dbReference type="ARBA" id="ARBA00011245"/>
    </source>
</evidence>
<dbReference type="InterPro" id="IPR015824">
    <property type="entry name" value="Phosphoglycerate_kinase_N"/>
</dbReference>
<keyword evidence="12 13" id="KW-0324">Glycolysis</keyword>
<accession>A0A1H6KX31</accession>
<dbReference type="EC" id="2.7.2.3" evidence="5 13"/>
<evidence type="ECO:0000256" key="8">
    <source>
        <dbReference type="ARBA" id="ARBA00022679"/>
    </source>
</evidence>
<evidence type="ECO:0000256" key="12">
    <source>
        <dbReference type="ARBA" id="ARBA00023152"/>
    </source>
</evidence>
<dbReference type="RefSeq" id="WP_090846322.1">
    <property type="nucleotide sequence ID" value="NZ_FNXG01000002.1"/>
</dbReference>
<evidence type="ECO:0000313" key="17">
    <source>
        <dbReference type="EMBL" id="SEH80482.1"/>
    </source>
</evidence>
<dbReference type="HAMAP" id="MF_00145">
    <property type="entry name" value="Phosphoglyc_kinase"/>
    <property type="match status" value="1"/>
</dbReference>
<dbReference type="Proteomes" id="UP000199125">
    <property type="component" value="Unassembled WGS sequence"/>
</dbReference>
<keyword evidence="7 13" id="KW-0963">Cytoplasm</keyword>
<evidence type="ECO:0000256" key="3">
    <source>
        <dbReference type="ARBA" id="ARBA00008982"/>
    </source>
</evidence>
<reference evidence="18" key="1">
    <citation type="submission" date="2016-10" db="EMBL/GenBank/DDBJ databases">
        <authorList>
            <person name="Varghese N."/>
            <person name="Submissions S."/>
        </authorList>
    </citation>
    <scope>NUCLEOTIDE SEQUENCE [LARGE SCALE GENOMIC DNA]</scope>
    <source>
        <strain evidence="18">DSM 11593</strain>
    </source>
</reference>
<dbReference type="PANTHER" id="PTHR11406:SF23">
    <property type="entry name" value="PHOSPHOGLYCERATE KINASE 1, CHLOROPLASTIC-RELATED"/>
    <property type="match status" value="1"/>
</dbReference>
<dbReference type="SUPFAM" id="SSF53748">
    <property type="entry name" value="Phosphoglycerate kinase"/>
    <property type="match status" value="1"/>
</dbReference>
<feature type="binding site" evidence="13 15">
    <location>
        <begin position="354"/>
        <end position="357"/>
    </location>
    <ligand>
        <name>ATP</name>
        <dbReference type="ChEBI" id="CHEBI:30616"/>
    </ligand>
</feature>
<dbReference type="InterPro" id="IPR036043">
    <property type="entry name" value="Phosphoglycerate_kinase_sf"/>
</dbReference>
<organism evidence="17 18">
    <name type="scientific">Paracoccus alkenifer</name>
    <dbReference type="NCBI Taxonomy" id="65735"/>
    <lineage>
        <taxon>Bacteria</taxon>
        <taxon>Pseudomonadati</taxon>
        <taxon>Pseudomonadota</taxon>
        <taxon>Alphaproteobacteria</taxon>
        <taxon>Rhodobacterales</taxon>
        <taxon>Paracoccaceae</taxon>
        <taxon>Paracoccus</taxon>
    </lineage>
</organism>
<dbReference type="FunFam" id="3.40.50.1260:FF:000031">
    <property type="entry name" value="Phosphoglycerate kinase 1"/>
    <property type="match status" value="1"/>
</dbReference>
<feature type="binding site" evidence="13 14">
    <location>
        <begin position="60"/>
        <end position="63"/>
    </location>
    <ligand>
        <name>substrate</name>
    </ligand>
</feature>
<evidence type="ECO:0000256" key="6">
    <source>
        <dbReference type="ARBA" id="ARBA00016471"/>
    </source>
</evidence>
<keyword evidence="8 13" id="KW-0808">Transferase</keyword>
<feature type="binding site" evidence="13 15">
    <location>
        <position position="202"/>
    </location>
    <ligand>
        <name>ATP</name>
        <dbReference type="ChEBI" id="CHEBI:30616"/>
    </ligand>
</feature>
<feature type="binding site" evidence="14">
    <location>
        <position position="37"/>
    </location>
    <ligand>
        <name>(2R)-3-phosphoglycerate</name>
        <dbReference type="ChEBI" id="CHEBI:58272"/>
    </ligand>
</feature>
<dbReference type="UniPathway" id="UPA00109">
    <property type="reaction ID" value="UER00185"/>
</dbReference>
<dbReference type="STRING" id="65735.SAMN04488075_1167"/>
<dbReference type="OrthoDB" id="9808460at2"/>
<evidence type="ECO:0000256" key="15">
    <source>
        <dbReference type="PIRSR" id="PIRSR000724-2"/>
    </source>
</evidence>
<comment type="pathway">
    <text evidence="2 13">Carbohydrate degradation; glycolysis; pyruvate from D-glyceraldehyde 3-phosphate: step 2/5.</text>
</comment>
<feature type="binding site" evidence="13">
    <location>
        <position position="152"/>
    </location>
    <ligand>
        <name>substrate</name>
    </ligand>
</feature>
<evidence type="ECO:0000313" key="18">
    <source>
        <dbReference type="Proteomes" id="UP000199125"/>
    </source>
</evidence>
<dbReference type="InterPro" id="IPR001576">
    <property type="entry name" value="Phosphoglycerate_kinase"/>
</dbReference>
<feature type="binding site" evidence="13 15">
    <location>
        <position position="324"/>
    </location>
    <ligand>
        <name>ATP</name>
        <dbReference type="ChEBI" id="CHEBI:30616"/>
    </ligand>
</feature>
<evidence type="ECO:0000256" key="5">
    <source>
        <dbReference type="ARBA" id="ARBA00013061"/>
    </source>
</evidence>
<proteinExistence type="inferred from homology"/>
<sequence>MARFNTLDDMELDGKVVLTRVDVNVPMENGQVTDATRIEKIVPTVRKIQEKGGIPVLLAHFDRPKGQRVDSMSLRQIVPALEAALGQTVAFAPEAVGGDAKRAVAALKPGDVLLLENTRFYPGEETNEQVFAASLAALGQVYVNDAFSAAHRAHASTEGLARLLPSAAGLLMEAELNALDAALGNPERPVVAVVGGAKVSTKLDLLSNLIRKVDHLVIGGGMANTFLVAQGIEVGKSLAERDMADTARQILSDAKSAGCTIHLPVDVVVAREFAANAPHEVVAADACPADAMILDAGPATVAKIREVFAQSRTLIWNGPLGAFEIEPFDAATNAAAAAAAELTREGRLVSVAGGGDTVAALNKAGAAEDFTFISTAGGAFLEWMEGKDLPGVAALIASRR</sequence>
<dbReference type="EMBL" id="FNXG01000002">
    <property type="protein sequence ID" value="SEH80482.1"/>
    <property type="molecule type" value="Genomic_DNA"/>
</dbReference>
<evidence type="ECO:0000256" key="2">
    <source>
        <dbReference type="ARBA" id="ARBA00004838"/>
    </source>
</evidence>
<comment type="subunit">
    <text evidence="4 13">Monomer.</text>
</comment>
<dbReference type="PANTHER" id="PTHR11406">
    <property type="entry name" value="PHOSPHOGLYCERATE KINASE"/>
    <property type="match status" value="1"/>
</dbReference>
<feature type="binding site" evidence="13">
    <location>
        <position position="37"/>
    </location>
    <ligand>
        <name>substrate</name>
    </ligand>
</feature>
<keyword evidence="9 13" id="KW-0547">Nucleotide-binding</keyword>
<feature type="binding site" evidence="14">
    <location>
        <position position="152"/>
    </location>
    <ligand>
        <name>(2R)-3-phosphoglycerate</name>
        <dbReference type="ChEBI" id="CHEBI:58272"/>
    </ligand>
</feature>
<dbReference type="PRINTS" id="PR00477">
    <property type="entry name" value="PHGLYCKINASE"/>
</dbReference>
<dbReference type="GO" id="GO:0006096">
    <property type="term" value="P:glycolytic process"/>
    <property type="evidence" value="ECO:0007669"/>
    <property type="project" value="UniProtKB-UniRule"/>
</dbReference>
<comment type="catalytic activity">
    <reaction evidence="1 13 16">
        <text>(2R)-3-phosphoglycerate + ATP = (2R)-3-phospho-glyceroyl phosphate + ADP</text>
        <dbReference type="Rhea" id="RHEA:14801"/>
        <dbReference type="ChEBI" id="CHEBI:30616"/>
        <dbReference type="ChEBI" id="CHEBI:57604"/>
        <dbReference type="ChEBI" id="CHEBI:58272"/>
        <dbReference type="ChEBI" id="CHEBI:456216"/>
        <dbReference type="EC" id="2.7.2.3"/>
    </reaction>
</comment>
<evidence type="ECO:0000256" key="11">
    <source>
        <dbReference type="ARBA" id="ARBA00022840"/>
    </source>
</evidence>
<name>A0A1H6KX31_9RHOB</name>
<evidence type="ECO:0000256" key="9">
    <source>
        <dbReference type="ARBA" id="ARBA00022741"/>
    </source>
</evidence>
<evidence type="ECO:0000256" key="7">
    <source>
        <dbReference type="ARBA" id="ARBA00022490"/>
    </source>
</evidence>
<feature type="binding site" evidence="14">
    <location>
        <position position="119"/>
    </location>
    <ligand>
        <name>(2R)-3-phosphoglycerate</name>
        <dbReference type="ChEBI" id="CHEBI:58272"/>
    </ligand>
</feature>
<comment type="subcellular location">
    <subcellularLocation>
        <location evidence="13">Cytoplasm</location>
    </subcellularLocation>
</comment>
<feature type="binding site" evidence="13">
    <location>
        <position position="119"/>
    </location>
    <ligand>
        <name>substrate</name>
    </ligand>
</feature>
<feature type="binding site" evidence="13 14">
    <location>
        <begin position="22"/>
        <end position="24"/>
    </location>
    <ligand>
        <name>substrate</name>
    </ligand>
</feature>
<evidence type="ECO:0000256" key="16">
    <source>
        <dbReference type="RuleBase" id="RU000532"/>
    </source>
</evidence>
<dbReference type="AlphaFoldDB" id="A0A1H6KX31"/>
<dbReference type="GO" id="GO:0006094">
    <property type="term" value="P:gluconeogenesis"/>
    <property type="evidence" value="ECO:0007669"/>
    <property type="project" value="TreeGrafter"/>
</dbReference>
<evidence type="ECO:0000256" key="14">
    <source>
        <dbReference type="PIRSR" id="PIRSR000724-1"/>
    </source>
</evidence>
<protein>
    <recommendedName>
        <fullName evidence="6 13">Phosphoglycerate kinase</fullName>
        <ecNumber evidence="5 13">2.7.2.3</ecNumber>
    </recommendedName>
</protein>
<dbReference type="Gene3D" id="3.40.50.1260">
    <property type="entry name" value="Phosphoglycerate kinase, N-terminal domain"/>
    <property type="match status" value="2"/>
</dbReference>
<keyword evidence="18" id="KW-1185">Reference proteome</keyword>
<dbReference type="FunFam" id="3.40.50.1260:FF:000006">
    <property type="entry name" value="Phosphoglycerate kinase"/>
    <property type="match status" value="1"/>
</dbReference>
<dbReference type="GO" id="GO:0004618">
    <property type="term" value="F:phosphoglycerate kinase activity"/>
    <property type="evidence" value="ECO:0007669"/>
    <property type="project" value="UniProtKB-UniRule"/>
</dbReference>
<comment type="caution">
    <text evidence="13">Lacks conserved residue(s) required for the propagation of feature annotation.</text>
</comment>
<dbReference type="Pfam" id="PF00162">
    <property type="entry name" value="PGK"/>
    <property type="match status" value="1"/>
</dbReference>
<evidence type="ECO:0000256" key="10">
    <source>
        <dbReference type="ARBA" id="ARBA00022777"/>
    </source>
</evidence>
<gene>
    <name evidence="13" type="primary">pgk</name>
    <name evidence="17" type="ORF">SAMN04488075_1167</name>
</gene>
<keyword evidence="11 13" id="KW-0067">ATP-binding</keyword>